<sequence>MLDKELPMKPQIVAGCQNLEGGLGRDQGGAGENGTVTGKACPKGLYSIFCVALYFYRSVQLVLIRMLLDLIESFVINAQLMSFPIVLFILPSEVSLSQWCA</sequence>
<evidence type="ECO:0000313" key="1">
    <source>
        <dbReference type="EMBL" id="KAA8531349.1"/>
    </source>
</evidence>
<accession>A0A5J5AMB2</accession>
<dbReference type="EMBL" id="CM018043">
    <property type="protein sequence ID" value="KAA8531349.1"/>
    <property type="molecule type" value="Genomic_DNA"/>
</dbReference>
<reference evidence="1 2" key="1">
    <citation type="submission" date="2019-09" db="EMBL/GenBank/DDBJ databases">
        <title>A chromosome-level genome assembly of the Chinese tupelo Nyssa sinensis.</title>
        <authorList>
            <person name="Yang X."/>
            <person name="Kang M."/>
            <person name="Yang Y."/>
            <person name="Xiong H."/>
            <person name="Wang M."/>
            <person name="Zhang Z."/>
            <person name="Wang Z."/>
            <person name="Wu H."/>
            <person name="Ma T."/>
            <person name="Liu J."/>
            <person name="Xi Z."/>
        </authorList>
    </citation>
    <scope>NUCLEOTIDE SEQUENCE [LARGE SCALE GENOMIC DNA]</scope>
    <source>
        <strain evidence="1">J267</strain>
        <tissue evidence="1">Leaf</tissue>
    </source>
</reference>
<proteinExistence type="predicted"/>
<name>A0A5J5AMB2_9ASTE</name>
<dbReference type="Proteomes" id="UP000325577">
    <property type="component" value="Linkage Group LG2"/>
</dbReference>
<protein>
    <submittedName>
        <fullName evidence="1">Uncharacterized protein</fullName>
    </submittedName>
</protein>
<dbReference type="OrthoDB" id="2008400at2759"/>
<evidence type="ECO:0000313" key="2">
    <source>
        <dbReference type="Proteomes" id="UP000325577"/>
    </source>
</evidence>
<organism evidence="1 2">
    <name type="scientific">Nyssa sinensis</name>
    <dbReference type="NCBI Taxonomy" id="561372"/>
    <lineage>
        <taxon>Eukaryota</taxon>
        <taxon>Viridiplantae</taxon>
        <taxon>Streptophyta</taxon>
        <taxon>Embryophyta</taxon>
        <taxon>Tracheophyta</taxon>
        <taxon>Spermatophyta</taxon>
        <taxon>Magnoliopsida</taxon>
        <taxon>eudicotyledons</taxon>
        <taxon>Gunneridae</taxon>
        <taxon>Pentapetalae</taxon>
        <taxon>asterids</taxon>
        <taxon>Cornales</taxon>
        <taxon>Nyssaceae</taxon>
        <taxon>Nyssa</taxon>
    </lineage>
</organism>
<dbReference type="AlphaFoldDB" id="A0A5J5AMB2"/>
<keyword evidence="2" id="KW-1185">Reference proteome</keyword>
<gene>
    <name evidence="1" type="ORF">F0562_006058</name>
</gene>